<name>A0AAU8YWQ0_CLOBO</name>
<feature type="coiled-coil region" evidence="1">
    <location>
        <begin position="1385"/>
        <end position="1433"/>
    </location>
</feature>
<accession>A0AAU8YWQ0</accession>
<evidence type="ECO:0000256" key="2">
    <source>
        <dbReference type="SAM" id="SignalP"/>
    </source>
</evidence>
<dbReference type="InterPro" id="IPR051922">
    <property type="entry name" value="Bact_Sporulation_Assoc"/>
</dbReference>
<reference evidence="3 4" key="1">
    <citation type="submission" date="2018-01" db="EMBL/GenBank/DDBJ databases">
        <title>Genetic Diversity of Clostridium botulinum in seafood.</title>
        <authorList>
            <person name="Athira V."/>
            <person name="Arun Jyothi P.V."/>
            <person name="Lalitha K.V."/>
            <person name="Joseph T.C."/>
        </authorList>
    </citation>
    <scope>NUCLEOTIDE SEQUENCE [LARGE SCALE GENOMIC DNA]</scope>
    <source>
        <strain evidence="3 4">Mfbjulcb5</strain>
    </source>
</reference>
<feature type="chain" id="PRO_5043325273" description="Cell wall-binding repeat-containing protein" evidence="2">
    <location>
        <begin position="26"/>
        <end position="1529"/>
    </location>
</feature>
<keyword evidence="2" id="KW-0732">Signal</keyword>
<dbReference type="Pfam" id="PF04122">
    <property type="entry name" value="CW_binding_2"/>
    <property type="match status" value="3"/>
</dbReference>
<dbReference type="Proteomes" id="UP000238070">
    <property type="component" value="Chromosome"/>
</dbReference>
<dbReference type="InterPro" id="IPR007253">
    <property type="entry name" value="Cell_wall-bd_2"/>
</dbReference>
<feature type="signal peptide" evidence="2">
    <location>
        <begin position="1"/>
        <end position="25"/>
    </location>
</feature>
<keyword evidence="1" id="KW-0175">Coiled coil</keyword>
<evidence type="ECO:0000313" key="4">
    <source>
        <dbReference type="Proteomes" id="UP000238070"/>
    </source>
</evidence>
<evidence type="ECO:0008006" key="5">
    <source>
        <dbReference type="Google" id="ProtNLM"/>
    </source>
</evidence>
<dbReference type="EMBL" id="CP027776">
    <property type="protein sequence ID" value="AVP62755.1"/>
    <property type="molecule type" value="Genomic_DNA"/>
</dbReference>
<evidence type="ECO:0000313" key="3">
    <source>
        <dbReference type="EMBL" id="AVP62755.1"/>
    </source>
</evidence>
<dbReference type="PANTHER" id="PTHR30032">
    <property type="entry name" value="N-ACETYLMURAMOYL-L-ALANINE AMIDASE-RELATED"/>
    <property type="match status" value="1"/>
</dbReference>
<organism evidence="3 4">
    <name type="scientific">Clostridium botulinum</name>
    <dbReference type="NCBI Taxonomy" id="1491"/>
    <lineage>
        <taxon>Bacteria</taxon>
        <taxon>Bacillati</taxon>
        <taxon>Bacillota</taxon>
        <taxon>Clostridia</taxon>
        <taxon>Eubacteriales</taxon>
        <taxon>Clostridiaceae</taxon>
        <taxon>Clostridium</taxon>
    </lineage>
</organism>
<protein>
    <recommendedName>
        <fullName evidence="5">Cell wall-binding repeat-containing protein</fullName>
    </recommendedName>
</protein>
<evidence type="ECO:0000256" key="1">
    <source>
        <dbReference type="SAM" id="Coils"/>
    </source>
</evidence>
<gene>
    <name evidence="3" type="ORF">C3B64_00190</name>
</gene>
<dbReference type="Gene3D" id="3.40.50.12090">
    <property type="match status" value="2"/>
</dbReference>
<dbReference type="PANTHER" id="PTHR30032:SF8">
    <property type="entry name" value="GERMINATION-SPECIFIC N-ACETYLMURAMOYL-L-ALANINE AMIDASE"/>
    <property type="match status" value="1"/>
</dbReference>
<sequence>MKKTSKALASTAALCLVLSTSSVFAAENTAVAPERLAGANRVDTAVKIAEKSFNEAWKGQGNAILSAAADANLVDSLAVAPLSYQLKAPILLNDAKDSINADTLKALKANNVKTVYIATGEGVISNKAKAQLEKEGFKVERLGGKNRYETAKNILDTFKKNGGDTKNVALVSGSGLADALSVAPEAARKGMPILLTDGKDAVAANLAEVAKAADKVYAIGGEGVISEALAQQLKADRVSGHSRYETNAAVIKKFAGDKEFSKIYLGNGQDGHLVDSLTGSVLAAQSGSPIVLADKNLADATKDALKGKVSDKTGIVALGGEAVVSNDLVKEVTDIAKPEVNKVAAESVVSLNETSVQVKGLAKDTKEADLKDKKIELKAGDITLTAKYVQSSLTEDGKANFVLENGKKLVDTTEYTVESDWAEFVVNKFVAKVVNPYVKTINVTTKAIQAKANNNVYFEAKNQYGEEIAVNGNVKDVKVTATINGVPVKETEITKTNINDGYITITNELKEGDDVFVSFINKIGDEDVKVGTATFKVVKAEDAVATEISNMKAEYTSEANGHKTNEEAKEVLPDDQIKLSAKISDQFGNPMPAGTKARWVVEAGKDLVTKIDASAIDEVSDSVDFTFKAIKAGDLKVSAYLANGKKVTYEVKIGAKKLEVVKVEGESGINIANVAGINHEEKIVGVVNPNKGAILTPDMIKFDIKATKTSEEVKPSDVEVVAKLRGGEKDNKNDIVISVKSTKVGKYVITPYVGESVEKGIKGDIITVTTTIDQKVASIDDISFDAAELKTGTEIKKDIVFRNKHKEVLVLDDNKAIVTVTPEIADAANNAKVTKDADKNKNILTLKADGAKTYNVVVRVKDEDVIKAFNLTFKAPTFTAVELGNDVNGVVAGDPADKAKYQEVKFLDQDGKTMTVNKEDIKVSATKPDGQPLTDISKLITLGKTYTVDKDGKVTFDVVANEKDHVVAMKVAPAEDVVPGTYTVKVEDKDGKISDTLNITVGSKRIAKTVEIKPAATKVVFGGKVKVNIVPKDQYGEFIVVGKEKVEVLPGTNFEASAITEINKDGGAVDAEHPLAGYQVELTGKTKGTNDVVVNIKEADKVLSTNKVSMTVDSAAGLIDSVAVDTKDIKSLYSTKAGAAEVDLNAIVKDADGTVIPVSDSDLDWKVVSQKDAEGKDVSSKTVTVDSKTGKVTATKDTVGTAVIEVTTANMKKANITLKFDNKESVAQKGTVEVINTVKTEDGKTLLPLDADDKKEGIQISLDNDAKDGEKDGAVKVVLNAKDQYGNLLGDQDAEIKADQITLRVGDSSVVKAEVDTKDPKGVITITAKGEGDSKVYVEYAGQTIALDVTANKAAVDAAKSGELKEEAEKSVGALETAAAKDLTIEANLKEAEEATKTAKDALDKLPAGTEGLAELTNRFNAADNKVKAAKEGFSVKQELEAAKTAIEGATYTLDKVNHNEVAKAKTAVGDVVNNLPEVKDKGFTVTVKDGDFVAAQDGASDGSYKFTVKLEKAGQEITSSEKTVVIPQ</sequence>
<proteinExistence type="predicted"/>